<comment type="caution">
    <text evidence="1">The sequence shown here is derived from an EMBL/GenBank/DDBJ whole genome shotgun (WGS) entry which is preliminary data.</text>
</comment>
<evidence type="ECO:0000313" key="1">
    <source>
        <dbReference type="EMBL" id="RGD76358.1"/>
    </source>
</evidence>
<accession>A0A3E3E594</accession>
<proteinExistence type="predicted"/>
<dbReference type="EMBL" id="QUSK01000013">
    <property type="protein sequence ID" value="RGD76358.1"/>
    <property type="molecule type" value="Genomic_DNA"/>
</dbReference>
<name>A0A3E3E594_9FIRM</name>
<organism evidence="1 2">
    <name type="scientific">Faecalicoccus pleomorphus</name>
    <dbReference type="NCBI Taxonomy" id="1323"/>
    <lineage>
        <taxon>Bacteria</taxon>
        <taxon>Bacillati</taxon>
        <taxon>Bacillota</taxon>
        <taxon>Erysipelotrichia</taxon>
        <taxon>Erysipelotrichales</taxon>
        <taxon>Erysipelotrichaceae</taxon>
        <taxon>Faecalicoccus</taxon>
    </lineage>
</organism>
<dbReference type="Proteomes" id="UP000260721">
    <property type="component" value="Unassembled WGS sequence"/>
</dbReference>
<dbReference type="InterPro" id="IPR006448">
    <property type="entry name" value="Phage_term_ssu_P27"/>
</dbReference>
<gene>
    <name evidence="1" type="ORF">DXC78_06620</name>
</gene>
<dbReference type="RefSeq" id="WP_117446296.1">
    <property type="nucleotide sequence ID" value="NZ_JAQEYH010000003.1"/>
</dbReference>
<dbReference type="Pfam" id="PF05119">
    <property type="entry name" value="Terminase_4"/>
    <property type="match status" value="1"/>
</dbReference>
<sequence length="115" mass="13416">MTNKKKNDKRYQIVKKTKENMQNLGIYRNEFDATIRRYANLRLQYDDVQKSIDAKLKKSEDVSANMYKVLENYQKQLLEMENTLGLTPKGLKALQSKSMEKPKTSRLAEVLRGGI</sequence>
<reference evidence="1 2" key="1">
    <citation type="submission" date="2018-08" db="EMBL/GenBank/DDBJ databases">
        <title>A genome reference for cultivated species of the human gut microbiota.</title>
        <authorList>
            <person name="Zou Y."/>
            <person name="Xue W."/>
            <person name="Luo G."/>
        </authorList>
    </citation>
    <scope>NUCLEOTIDE SEQUENCE [LARGE SCALE GENOMIC DNA]</scope>
    <source>
        <strain evidence="1 2">TF08-11</strain>
    </source>
</reference>
<protein>
    <submittedName>
        <fullName evidence="1">Terminase</fullName>
    </submittedName>
</protein>
<evidence type="ECO:0000313" key="2">
    <source>
        <dbReference type="Proteomes" id="UP000260721"/>
    </source>
</evidence>
<dbReference type="AlphaFoldDB" id="A0A3E3E594"/>